<proteinExistence type="predicted"/>
<comment type="caution">
    <text evidence="1">The sequence shown here is derived from an EMBL/GenBank/DDBJ whole genome shotgun (WGS) entry which is preliminary data.</text>
</comment>
<evidence type="ECO:0000313" key="1">
    <source>
        <dbReference type="EMBL" id="NHF64163.1"/>
    </source>
</evidence>
<dbReference type="EMBL" id="VIKT02000040">
    <property type="protein sequence ID" value="NHF64163.1"/>
    <property type="molecule type" value="Genomic_DNA"/>
</dbReference>
<dbReference type="Proteomes" id="UP000818266">
    <property type="component" value="Unassembled WGS sequence"/>
</dbReference>
<sequence length="105" mass="11223">MTTPTPSPRVNLFETRDTGITEIMDGPWKDIRVVDLDGGESFHARSTGEEHALFVMAGAGIATAPETGAFRIEKDSAIALPLDGFVDIVAGDDGMRMLQITMTIG</sequence>
<evidence type="ECO:0000313" key="2">
    <source>
        <dbReference type="Proteomes" id="UP000818266"/>
    </source>
</evidence>
<dbReference type="SUPFAM" id="SSF51182">
    <property type="entry name" value="RmlC-like cupins"/>
    <property type="match status" value="1"/>
</dbReference>
<reference evidence="1 2" key="2">
    <citation type="submission" date="2020-03" db="EMBL/GenBank/DDBJ databases">
        <title>Chryseoglobus sp. isolated from a deep-sea seamount.</title>
        <authorList>
            <person name="Zhang D.-C."/>
        </authorList>
    </citation>
    <scope>NUCLEOTIDE SEQUENCE [LARGE SCALE GENOMIC DNA]</scope>
    <source>
        <strain evidence="1 2">KN1116</strain>
    </source>
</reference>
<gene>
    <name evidence="1" type="ORF">FK219_013120</name>
</gene>
<organism evidence="1 2">
    <name type="scientific">Microcella pacifica</name>
    <dbReference type="NCBI Taxonomy" id="2591847"/>
    <lineage>
        <taxon>Bacteria</taxon>
        <taxon>Bacillati</taxon>
        <taxon>Actinomycetota</taxon>
        <taxon>Actinomycetes</taxon>
        <taxon>Micrococcales</taxon>
        <taxon>Microbacteriaceae</taxon>
        <taxon>Microcella</taxon>
    </lineage>
</organism>
<accession>A0A9E5JNW3</accession>
<protein>
    <submittedName>
        <fullName evidence="1">Uncharacterized protein</fullName>
    </submittedName>
</protein>
<reference evidence="1 2" key="1">
    <citation type="submission" date="2019-06" db="EMBL/GenBank/DDBJ databases">
        <authorList>
            <person name="De-Chao Zhang Q."/>
        </authorList>
    </citation>
    <scope>NUCLEOTIDE SEQUENCE [LARGE SCALE GENOMIC DNA]</scope>
    <source>
        <strain evidence="1 2">KN1116</strain>
    </source>
</reference>
<dbReference type="AlphaFoldDB" id="A0A9E5JNW3"/>
<dbReference type="RefSeq" id="WP_152584310.1">
    <property type="nucleotide sequence ID" value="NZ_JAVJUB010000012.1"/>
</dbReference>
<dbReference type="InterPro" id="IPR011051">
    <property type="entry name" value="RmlC_Cupin_sf"/>
</dbReference>
<dbReference type="OrthoDB" id="5195348at2"/>
<name>A0A9E5JNW3_9MICO</name>
<keyword evidence="2" id="KW-1185">Reference proteome</keyword>